<accession>A0A2T3AML9</accession>
<evidence type="ECO:0000313" key="2">
    <source>
        <dbReference type="Proteomes" id="UP000241462"/>
    </source>
</evidence>
<proteinExistence type="predicted"/>
<keyword evidence="2" id="KW-1185">Reference proteome</keyword>
<dbReference type="InParanoid" id="A0A2T3AML9"/>
<name>A0A2T3AML9_9PEZI</name>
<gene>
    <name evidence="1" type="ORF">BD289DRAFT_157351</name>
</gene>
<sequence>MINSIPFLSRMIMDWQGKIHDWFGVEVVQHLQLSPCNACTCSSTCVYVFVHQDCFHDKIRYYQARFAIMPRGPSFVSCLHLMFKRQTRPPGLFAHLAELALPSSRGGLCCGGVIMVHIPMSCVVRNLAFASALGPLAAALSTPLNCPCVRVLLTM</sequence>
<dbReference type="Proteomes" id="UP000241462">
    <property type="component" value="Unassembled WGS sequence"/>
</dbReference>
<evidence type="ECO:0000313" key="1">
    <source>
        <dbReference type="EMBL" id="PSS03661.1"/>
    </source>
</evidence>
<reference evidence="1 2" key="1">
    <citation type="journal article" date="2018" name="Mycol. Prog.">
        <title>Coniella lustricola, a new species from submerged detritus.</title>
        <authorList>
            <person name="Raudabaugh D.B."/>
            <person name="Iturriaga T."/>
            <person name="Carver A."/>
            <person name="Mondo S."/>
            <person name="Pangilinan J."/>
            <person name="Lipzen A."/>
            <person name="He G."/>
            <person name="Amirebrahimi M."/>
            <person name="Grigoriev I.V."/>
            <person name="Miller A.N."/>
        </authorList>
    </citation>
    <scope>NUCLEOTIDE SEQUENCE [LARGE SCALE GENOMIC DNA]</scope>
    <source>
        <strain evidence="1 2">B22-T-1</strain>
    </source>
</reference>
<organism evidence="1 2">
    <name type="scientific">Coniella lustricola</name>
    <dbReference type="NCBI Taxonomy" id="2025994"/>
    <lineage>
        <taxon>Eukaryota</taxon>
        <taxon>Fungi</taxon>
        <taxon>Dikarya</taxon>
        <taxon>Ascomycota</taxon>
        <taxon>Pezizomycotina</taxon>
        <taxon>Sordariomycetes</taxon>
        <taxon>Sordariomycetidae</taxon>
        <taxon>Diaporthales</taxon>
        <taxon>Schizoparmaceae</taxon>
        <taxon>Coniella</taxon>
    </lineage>
</organism>
<dbReference type="AlphaFoldDB" id="A0A2T3AML9"/>
<protein>
    <submittedName>
        <fullName evidence="1">Uncharacterized protein</fullName>
    </submittedName>
</protein>
<dbReference type="EMBL" id="KZ678374">
    <property type="protein sequence ID" value="PSS03661.1"/>
    <property type="molecule type" value="Genomic_DNA"/>
</dbReference>